<dbReference type="InterPro" id="IPR021736">
    <property type="entry name" value="DUF3305"/>
</dbReference>
<reference evidence="2 3" key="1">
    <citation type="submission" date="2018-05" db="EMBL/GenBank/DDBJ databases">
        <title>Genomic Encyclopedia of Type Strains, Phase IV (KMG-IV): sequencing the most valuable type-strain genomes for metagenomic binning, comparative biology and taxonomic classification.</title>
        <authorList>
            <person name="Goeker M."/>
        </authorList>
    </citation>
    <scope>NUCLEOTIDE SEQUENCE [LARGE SCALE GENOMIC DNA]</scope>
    <source>
        <strain evidence="2 3">DSM 6986</strain>
    </source>
</reference>
<name>A0A316CAM0_PSESE</name>
<accession>A0A316CAM0</accession>
<organism evidence="2 3">
    <name type="scientific">Pseudaminobacter salicylatoxidans</name>
    <dbReference type="NCBI Taxonomy" id="93369"/>
    <lineage>
        <taxon>Bacteria</taxon>
        <taxon>Pseudomonadati</taxon>
        <taxon>Pseudomonadota</taxon>
        <taxon>Alphaproteobacteria</taxon>
        <taxon>Hyphomicrobiales</taxon>
        <taxon>Phyllobacteriaceae</taxon>
        <taxon>Pseudaminobacter</taxon>
    </lineage>
</organism>
<sequence>MSNPASHFSIPAGIVVERRSAASPWVDFTWRPVALLAGAPAATPWICLDDDGTTATFYAGAVSLDLYKTEAAHYRDNLTSPQPCAWVAISETGGTPPCVIAGATIDPAEGEALAEAGTVVVEAVPLPPAIVRQVAEFVARHPIQDNFVKRERDRADPEALARRLPADGTNNGRR</sequence>
<dbReference type="STRING" id="1192868.GCA_000304395_04311"/>
<evidence type="ECO:0000313" key="3">
    <source>
        <dbReference type="Proteomes" id="UP000245396"/>
    </source>
</evidence>
<dbReference type="Pfam" id="PF11749">
    <property type="entry name" value="DUF3305"/>
    <property type="match status" value="1"/>
</dbReference>
<feature type="region of interest" description="Disordered" evidence="1">
    <location>
        <begin position="148"/>
        <end position="174"/>
    </location>
</feature>
<feature type="compositionally biased region" description="Basic and acidic residues" evidence="1">
    <location>
        <begin position="148"/>
        <end position="165"/>
    </location>
</feature>
<comment type="caution">
    <text evidence="2">The sequence shown here is derived from an EMBL/GenBank/DDBJ whole genome shotgun (WGS) entry which is preliminary data.</text>
</comment>
<dbReference type="Proteomes" id="UP000245396">
    <property type="component" value="Unassembled WGS sequence"/>
</dbReference>
<evidence type="ECO:0000313" key="2">
    <source>
        <dbReference type="EMBL" id="PWJ86223.1"/>
    </source>
</evidence>
<dbReference type="EMBL" id="QGGG01000001">
    <property type="protein sequence ID" value="PWJ86223.1"/>
    <property type="molecule type" value="Genomic_DNA"/>
</dbReference>
<evidence type="ECO:0000256" key="1">
    <source>
        <dbReference type="SAM" id="MobiDB-lite"/>
    </source>
</evidence>
<dbReference type="RefSeq" id="WP_109611248.1">
    <property type="nucleotide sequence ID" value="NZ_QGGG01000001.1"/>
</dbReference>
<dbReference type="AlphaFoldDB" id="A0A316CAM0"/>
<proteinExistence type="predicted"/>
<dbReference type="OrthoDB" id="7271084at2"/>
<protein>
    <submittedName>
        <fullName evidence="2">Uncharacterized protein DUF3305</fullName>
    </submittedName>
</protein>
<keyword evidence="3" id="KW-1185">Reference proteome</keyword>
<gene>
    <name evidence="2" type="ORF">C7441_101102</name>
</gene>